<organism evidence="1">
    <name type="scientific">Dyadobacter sp. 676</name>
    <dbReference type="NCBI Taxonomy" id="3088362"/>
    <lineage>
        <taxon>Bacteria</taxon>
        <taxon>Pseudomonadati</taxon>
        <taxon>Bacteroidota</taxon>
        <taxon>Cytophagia</taxon>
        <taxon>Cytophagales</taxon>
        <taxon>Spirosomataceae</taxon>
        <taxon>Dyadobacter</taxon>
    </lineage>
</organism>
<evidence type="ECO:0000313" key="1">
    <source>
        <dbReference type="EMBL" id="XCH23768.1"/>
    </source>
</evidence>
<dbReference type="RefSeq" id="WP_353719092.1">
    <property type="nucleotide sequence ID" value="NZ_CP159289.1"/>
</dbReference>
<sequence length="449" mass="50082">MKRILPLTLLITLLLSQCKKKDEPAPQPGSTRETDVIGLSVDGVDAQNIEVGKDLIVIRLPENYAGGDFIKPHITFGVGYSTRSELVNGFSYQGKQLSLRLESTVGEARTYNIYVIPYQSVELTEPPGDHQIILGPDAAIPVPAVFKGTAQTVNDSGRIVEHPVVVLKNKATGAMAHWLYPDLVPDSNDRKFRLLFPATIAAGDYTAEVVWGGQRVVLSDNITIKPGPLQLKRSKWYMSPSSRYFELTGFNIGKEGKYELTLANDFTETRKIPLHFKNAGTLTGTLPADLGTGNYKATYWKDGKAVEPYDETGIGKYTGEDQFYLKKTTDQPVLKIISQPSRRRSFDTGMGFSLEYYPSFVRISRNEPLLAYRERSGPFPDRNDLVLVDTRSRKEYTIPYSGNAYGIFDGFMVFFAYNIPEALPAGKYEAYMITGSDKTEKYSQLITVL</sequence>
<dbReference type="AlphaFoldDB" id="A0AAU8FK06"/>
<name>A0AAU8FK06_9BACT</name>
<reference evidence="1" key="1">
    <citation type="submission" date="2024-06" db="EMBL/GenBank/DDBJ databases">
        <title>Sequencing and assembly of the genome of Dyadobacter sp. strain 676, a symbiont of Cyamopsis tetragonoloba.</title>
        <authorList>
            <person name="Guro P."/>
            <person name="Sazanova A."/>
            <person name="Kuznetsova I."/>
            <person name="Belimov A."/>
            <person name="Safronova V."/>
        </authorList>
    </citation>
    <scope>NUCLEOTIDE SEQUENCE</scope>
    <source>
        <strain evidence="1">676</strain>
    </source>
</reference>
<dbReference type="EMBL" id="CP159289">
    <property type="protein sequence ID" value="XCH23768.1"/>
    <property type="molecule type" value="Genomic_DNA"/>
</dbReference>
<gene>
    <name evidence="1" type="ORF">ABV298_26210</name>
</gene>
<protein>
    <submittedName>
        <fullName evidence="1">Uncharacterized protein</fullName>
    </submittedName>
</protein>
<proteinExistence type="predicted"/>
<accession>A0AAU8FK06</accession>